<dbReference type="EMBL" id="PKMF04000064">
    <property type="protein sequence ID" value="KAK7853503.1"/>
    <property type="molecule type" value="Genomic_DNA"/>
</dbReference>
<reference evidence="3 4" key="1">
    <citation type="journal article" date="2018" name="Sci. Data">
        <title>The draft genome sequence of cork oak.</title>
        <authorList>
            <person name="Ramos A.M."/>
            <person name="Usie A."/>
            <person name="Barbosa P."/>
            <person name="Barros P.M."/>
            <person name="Capote T."/>
            <person name="Chaves I."/>
            <person name="Simoes F."/>
            <person name="Abreu I."/>
            <person name="Carrasquinho I."/>
            <person name="Faro C."/>
            <person name="Guimaraes J.B."/>
            <person name="Mendonca D."/>
            <person name="Nobrega F."/>
            <person name="Rodrigues L."/>
            <person name="Saibo N.J.M."/>
            <person name="Varela M.C."/>
            <person name="Egas C."/>
            <person name="Matos J."/>
            <person name="Miguel C.M."/>
            <person name="Oliveira M.M."/>
            <person name="Ricardo C.P."/>
            <person name="Goncalves S."/>
        </authorList>
    </citation>
    <scope>NUCLEOTIDE SEQUENCE [LARGE SCALE GENOMIC DNA]</scope>
    <source>
        <strain evidence="4">cv. HL8</strain>
    </source>
</reference>
<keyword evidence="1" id="KW-0460">Magnesium</keyword>
<dbReference type="PANTHER" id="PTHR24093">
    <property type="entry name" value="CATION TRANSPORTING ATPASE"/>
    <property type="match status" value="1"/>
</dbReference>
<keyword evidence="4" id="KW-1185">Reference proteome</keyword>
<dbReference type="InterPro" id="IPR036412">
    <property type="entry name" value="HAD-like_sf"/>
</dbReference>
<evidence type="ECO:0000259" key="2">
    <source>
        <dbReference type="Pfam" id="PF14541"/>
    </source>
</evidence>
<dbReference type="Gene3D" id="2.40.70.10">
    <property type="entry name" value="Acid Proteases"/>
    <property type="match status" value="1"/>
</dbReference>
<dbReference type="PRINTS" id="PR00119">
    <property type="entry name" value="CATATPASE"/>
</dbReference>
<sequence length="183" mass="19859">MRLPLSVDATEEMLKIIPKLQVMARSSPLDKHTLVKHLRTSLGEVVAVTGDGTNDAPALHEADIGLAMGMTGTEVAKESADVMARSSVYSQHHAALTIFSIGRLIGNMVFELEKGVEIVVEKERVLTDVGRRVHCNGIGRSERLGGTASNIIGNIRQQNQWVEFDPANRRVGFGKADCSRSVV</sequence>
<dbReference type="SUPFAM" id="SSF50630">
    <property type="entry name" value="Acid proteases"/>
    <property type="match status" value="1"/>
</dbReference>
<dbReference type="Pfam" id="PF14541">
    <property type="entry name" value="TAXi_C"/>
    <property type="match status" value="1"/>
</dbReference>
<feature type="domain" description="Xylanase inhibitor C-terminal" evidence="2">
    <location>
        <begin position="101"/>
        <end position="174"/>
    </location>
</feature>
<comment type="caution">
    <text evidence="3">The sequence shown here is derived from an EMBL/GenBank/DDBJ whole genome shotgun (WGS) entry which is preliminary data.</text>
</comment>
<organism evidence="3 4">
    <name type="scientific">Quercus suber</name>
    <name type="common">Cork oak</name>
    <dbReference type="NCBI Taxonomy" id="58331"/>
    <lineage>
        <taxon>Eukaryota</taxon>
        <taxon>Viridiplantae</taxon>
        <taxon>Streptophyta</taxon>
        <taxon>Embryophyta</taxon>
        <taxon>Tracheophyta</taxon>
        <taxon>Spermatophyta</taxon>
        <taxon>Magnoliopsida</taxon>
        <taxon>eudicotyledons</taxon>
        <taxon>Gunneridae</taxon>
        <taxon>Pentapetalae</taxon>
        <taxon>rosids</taxon>
        <taxon>fabids</taxon>
        <taxon>Fagales</taxon>
        <taxon>Fagaceae</taxon>
        <taxon>Quercus</taxon>
    </lineage>
</organism>
<dbReference type="AlphaFoldDB" id="A0AAW0LPB3"/>
<dbReference type="GO" id="GO:0005886">
    <property type="term" value="C:plasma membrane"/>
    <property type="evidence" value="ECO:0007669"/>
    <property type="project" value="TreeGrafter"/>
</dbReference>
<dbReference type="InterPro" id="IPR021109">
    <property type="entry name" value="Peptidase_aspartic_dom_sf"/>
</dbReference>
<dbReference type="Pfam" id="PF08282">
    <property type="entry name" value="Hydrolase_3"/>
    <property type="match status" value="1"/>
</dbReference>
<gene>
    <name evidence="3" type="primary">ACA2_1</name>
    <name evidence="3" type="ORF">CFP56_035525</name>
</gene>
<dbReference type="SUPFAM" id="SSF56784">
    <property type="entry name" value="HAD-like"/>
    <property type="match status" value="1"/>
</dbReference>
<dbReference type="Gene3D" id="3.40.50.1000">
    <property type="entry name" value="HAD superfamily/HAD-like"/>
    <property type="match status" value="1"/>
</dbReference>
<name>A0AAW0LPB3_QUESU</name>
<proteinExistence type="predicted"/>
<dbReference type="PANTHER" id="PTHR24093:SF474">
    <property type="entry name" value="CALCIUM-TRANSPORTING ATPASE 2, PLASMA MEMBRANE-TYPE"/>
    <property type="match status" value="1"/>
</dbReference>
<dbReference type="InterPro" id="IPR032799">
    <property type="entry name" value="TAXi_C"/>
</dbReference>
<evidence type="ECO:0000256" key="1">
    <source>
        <dbReference type="ARBA" id="ARBA00022842"/>
    </source>
</evidence>
<evidence type="ECO:0000313" key="4">
    <source>
        <dbReference type="Proteomes" id="UP000237347"/>
    </source>
</evidence>
<evidence type="ECO:0000313" key="3">
    <source>
        <dbReference type="EMBL" id="KAK7853503.1"/>
    </source>
</evidence>
<accession>A0AAW0LPB3</accession>
<dbReference type="GO" id="GO:0005388">
    <property type="term" value="F:P-type calcium transporter activity"/>
    <property type="evidence" value="ECO:0007669"/>
    <property type="project" value="TreeGrafter"/>
</dbReference>
<dbReference type="Proteomes" id="UP000237347">
    <property type="component" value="Unassembled WGS sequence"/>
</dbReference>
<dbReference type="InterPro" id="IPR023214">
    <property type="entry name" value="HAD_sf"/>
</dbReference>
<protein>
    <submittedName>
        <fullName evidence="3">Calcium-transporting atpase 2</fullName>
    </submittedName>
</protein>